<evidence type="ECO:0000256" key="2">
    <source>
        <dbReference type="SAM" id="Phobius"/>
    </source>
</evidence>
<feature type="transmembrane region" description="Helical" evidence="2">
    <location>
        <begin position="76"/>
        <end position="95"/>
    </location>
</feature>
<evidence type="ECO:0000256" key="1">
    <source>
        <dbReference type="SAM" id="MobiDB-lite"/>
    </source>
</evidence>
<evidence type="ECO:0000313" key="3">
    <source>
        <dbReference type="EMBL" id="CAJ0892830.1"/>
    </source>
</evidence>
<dbReference type="Proteomes" id="UP001190491">
    <property type="component" value="Unassembled WGS sequence"/>
</dbReference>
<dbReference type="AlphaFoldDB" id="A0AAD2C542"/>
<keyword evidence="2" id="KW-0472">Membrane</keyword>
<proteinExistence type="predicted"/>
<keyword evidence="2" id="KW-1133">Transmembrane helix</keyword>
<evidence type="ECO:0000313" key="6">
    <source>
        <dbReference type="Proteomes" id="UP001190491"/>
    </source>
</evidence>
<feature type="compositionally biased region" description="Basic and acidic residues" evidence="1">
    <location>
        <begin position="336"/>
        <end position="352"/>
    </location>
</feature>
<protein>
    <recommendedName>
        <fullName evidence="7">Transmembrane protein</fullName>
    </recommendedName>
</protein>
<feature type="compositionally biased region" description="Basic and acidic residues" evidence="1">
    <location>
        <begin position="361"/>
        <end position="370"/>
    </location>
</feature>
<evidence type="ECO:0000313" key="4">
    <source>
        <dbReference type="EMBL" id="CAJ0902696.1"/>
    </source>
</evidence>
<evidence type="ECO:0000313" key="5">
    <source>
        <dbReference type="Proteomes" id="UP001189792"/>
    </source>
</evidence>
<organism evidence="3 6">
    <name type="scientific">Ralstonia flatus</name>
    <dbReference type="NCBI Taxonomy" id="3058601"/>
    <lineage>
        <taxon>Bacteria</taxon>
        <taxon>Pseudomonadati</taxon>
        <taxon>Pseudomonadota</taxon>
        <taxon>Betaproteobacteria</taxon>
        <taxon>Burkholderiales</taxon>
        <taxon>Burkholderiaceae</taxon>
        <taxon>Ralstonia</taxon>
    </lineage>
</organism>
<keyword evidence="2" id="KW-0812">Transmembrane</keyword>
<evidence type="ECO:0008006" key="7">
    <source>
        <dbReference type="Google" id="ProtNLM"/>
    </source>
</evidence>
<sequence length="370" mass="43066">MFDCEAAFQQHRKKHGQKEAVEFLADINRYTVLHAPKERRKDDAKPSLEWARTLFDHNEHFIELSNMGEEDRSVEFMAVGLLWLALGVCLFFWVLLSTMDPVFSSGWYISMLIGAGMTGVMGFVLSLFWPEKIAPNYFTLLRPRYRFNRTTRKVYVLRPQRYGGNVVLEWDRVRAHTSWCAPRDMRPDQIDDKFARQRRQETGGGYFGLRGLVLYWPPLDPGDPERKGEEVLWVGPKLAGEGLWQYIRTFMEEGIEKVPSPTEYEWLRKGFHTPSQHLEETELSASRVLDRVGGRGENSAQTQLTFLATFLWAPLHCLAERLCTWPTFPEEWNSDCGRKRREDGIGPEEPLRWKASPESTVDERPEPRHV</sequence>
<feature type="transmembrane region" description="Helical" evidence="2">
    <location>
        <begin position="107"/>
        <end position="129"/>
    </location>
</feature>
<dbReference type="EMBL" id="CAUDKO010000013">
    <property type="protein sequence ID" value="CAJ0892830.1"/>
    <property type="molecule type" value="Genomic_DNA"/>
</dbReference>
<accession>A0AAD2C542</accession>
<reference evidence="3 5" key="1">
    <citation type="submission" date="2023-07" db="EMBL/GenBank/DDBJ databases">
        <authorList>
            <person name="Peeters C."/>
        </authorList>
    </citation>
    <scope>NUCLEOTIDE SEQUENCE</scope>
    <source>
        <strain evidence="4 5">LMG 32965</strain>
        <strain evidence="3">R-77567</strain>
    </source>
</reference>
<keyword evidence="5" id="KW-1185">Reference proteome</keyword>
<dbReference type="Proteomes" id="UP001189792">
    <property type="component" value="Unassembled WGS sequence"/>
</dbReference>
<gene>
    <name evidence="4" type="ORF">R77564_04778</name>
    <name evidence="3" type="ORF">R77567_04391</name>
</gene>
<dbReference type="RefSeq" id="WP_206274390.1">
    <property type="nucleotide sequence ID" value="NZ_CAUDKO010000013.1"/>
</dbReference>
<dbReference type="EMBL" id="CAUDLI010000013">
    <property type="protein sequence ID" value="CAJ0902696.1"/>
    <property type="molecule type" value="Genomic_DNA"/>
</dbReference>
<comment type="caution">
    <text evidence="3">The sequence shown here is derived from an EMBL/GenBank/DDBJ whole genome shotgun (WGS) entry which is preliminary data.</text>
</comment>
<name>A0AAD2C542_9RALS</name>
<feature type="region of interest" description="Disordered" evidence="1">
    <location>
        <begin position="334"/>
        <end position="370"/>
    </location>
</feature>